<dbReference type="Proteomes" id="UP000760494">
    <property type="component" value="Unassembled WGS sequence"/>
</dbReference>
<organism evidence="2 3">
    <name type="scientific">Fusarium fujikuroi</name>
    <name type="common">Bakanae and foot rot disease fungus</name>
    <name type="synonym">Gibberella fujikuroi</name>
    <dbReference type="NCBI Taxonomy" id="5127"/>
    <lineage>
        <taxon>Eukaryota</taxon>
        <taxon>Fungi</taxon>
        <taxon>Dikarya</taxon>
        <taxon>Ascomycota</taxon>
        <taxon>Pezizomycotina</taxon>
        <taxon>Sordariomycetes</taxon>
        <taxon>Hypocreomycetidae</taxon>
        <taxon>Hypocreales</taxon>
        <taxon>Nectriaceae</taxon>
        <taxon>Fusarium</taxon>
        <taxon>Fusarium fujikuroi species complex</taxon>
    </lineage>
</organism>
<comment type="caution">
    <text evidence="2">The sequence shown here is derived from an EMBL/GenBank/DDBJ whole genome shotgun (WGS) entry which is preliminary data.</text>
</comment>
<reference evidence="2" key="1">
    <citation type="submission" date="2019-05" db="EMBL/GenBank/DDBJ databases">
        <authorList>
            <person name="Piombo E."/>
        </authorList>
    </citation>
    <scope>NUCLEOTIDE SEQUENCE</scope>
    <source>
        <strain evidence="2">C2S</strain>
    </source>
</reference>
<dbReference type="AlphaFoldDB" id="A0A9Q9U5K1"/>
<protein>
    <submittedName>
        <fullName evidence="2">Uncharacterized protein</fullName>
    </submittedName>
</protein>
<name>A0A9Q9U5K1_FUSFU</name>
<sequence>LLRLSPSPSPPSASCKELARHLSRPLASCTLVISIQGLEMEQNEAAVPPDKTLCIHPALWAIELNIQREPFQVIQFRGSIRSTKEAKNALTVIREGNNKGAEPPWSGKELEIHGVSRGQLAVVVGVVVPEGFQNTVKPKKIRKAQAFNRDEHTTISGNESLNLFYVVRPLKNEQRNTPYVLYEYSSEDGLCEIMPLSSALESCVLFFEEWVYDYAHTETKKRHDKIAGNITAFVQKYLKDHESDFTDTGLASTWSKKELQGSTKPPAQPLATFQSSIHGSLSAYEITGDNAPEDCDEDKDARSLVKLVKEAWFPTEKYSPDWLQPAVVKRLIIGLKDGALTAMNYDTPPAMWRSFIVHACSALADAPMDDAILTAARIRRAHRTIRQAGIGHNDYGNYRQLLGDDQAVSKIYNAAISGLKSAVEQANVDREFLRSQFPVTTSRDRSIEDIVSSLVDRSVSRDQRISDVQHLSALICAQHEMMSLNQSRVIEAAIKIMEKARDMVGCDRMEGIEHAGTEMHDAQMEGVEKDDAQMEDVEKDDAQTKGTKSIDEDSRMTEAEVELALERQLYG</sequence>
<evidence type="ECO:0000256" key="1">
    <source>
        <dbReference type="SAM" id="MobiDB-lite"/>
    </source>
</evidence>
<proteinExistence type="predicted"/>
<feature type="region of interest" description="Disordered" evidence="1">
    <location>
        <begin position="528"/>
        <end position="558"/>
    </location>
</feature>
<dbReference type="EMBL" id="CABFJX010000027">
    <property type="protein sequence ID" value="VTT59286.1"/>
    <property type="molecule type" value="Genomic_DNA"/>
</dbReference>
<evidence type="ECO:0000313" key="2">
    <source>
        <dbReference type="EMBL" id="VTT59286.1"/>
    </source>
</evidence>
<evidence type="ECO:0000313" key="3">
    <source>
        <dbReference type="Proteomes" id="UP000760494"/>
    </source>
</evidence>
<accession>A0A9Q9U5K1</accession>
<feature type="compositionally biased region" description="Basic and acidic residues" evidence="1">
    <location>
        <begin position="540"/>
        <end position="558"/>
    </location>
</feature>
<gene>
    <name evidence="2" type="ORF">C2S_14057</name>
</gene>
<feature type="non-terminal residue" evidence="2">
    <location>
        <position position="1"/>
    </location>
</feature>